<dbReference type="SMART" id="SM00505">
    <property type="entry name" value="Knot1"/>
    <property type="match status" value="1"/>
</dbReference>
<protein>
    <recommendedName>
        <fullName evidence="6">Knottins-like domain-containing protein</fullName>
    </recommendedName>
</protein>
<dbReference type="PANTHER" id="PTHR33147">
    <property type="entry name" value="DEFENSIN-LIKE PROTEIN 1"/>
    <property type="match status" value="1"/>
</dbReference>
<evidence type="ECO:0000313" key="7">
    <source>
        <dbReference type="EMBL" id="CAL0313419.1"/>
    </source>
</evidence>
<feature type="domain" description="Knottins-like" evidence="6">
    <location>
        <begin position="33"/>
        <end position="80"/>
    </location>
</feature>
<dbReference type="GO" id="GO:0050832">
    <property type="term" value="P:defense response to fungus"/>
    <property type="evidence" value="ECO:0007669"/>
    <property type="project" value="UniProtKB-KW"/>
</dbReference>
<name>A0AAV1WVI7_LUPLU</name>
<dbReference type="InterPro" id="IPR003614">
    <property type="entry name" value="Knottins"/>
</dbReference>
<evidence type="ECO:0000256" key="5">
    <source>
        <dbReference type="SAM" id="SignalP"/>
    </source>
</evidence>
<dbReference type="Proteomes" id="UP001497480">
    <property type="component" value="Unassembled WGS sequence"/>
</dbReference>
<accession>A0AAV1WVI7</accession>
<dbReference type="PANTHER" id="PTHR33147:SF106">
    <property type="entry name" value="DEFENSIN-LIKE PROTEIN 11"/>
    <property type="match status" value="1"/>
</dbReference>
<comment type="caution">
    <text evidence="7">The sequence shown here is derived from an EMBL/GenBank/DDBJ whole genome shotgun (WGS) entry which is preliminary data.</text>
</comment>
<dbReference type="AlphaFoldDB" id="A0AAV1WVI7"/>
<keyword evidence="1" id="KW-0929">Antimicrobial</keyword>
<feature type="signal peptide" evidence="5">
    <location>
        <begin position="1"/>
        <end position="23"/>
    </location>
</feature>
<dbReference type="PROSITE" id="PS00940">
    <property type="entry name" value="GAMMA_THIONIN"/>
    <property type="match status" value="1"/>
</dbReference>
<keyword evidence="4" id="KW-1015">Disulfide bond</keyword>
<sequence length="81" mass="8588">MALSVPSISTIFVLLLLMLSTEMRPGMVAEAKTCNSQSLTFHGICKSDTNCATICGTEGFPGGECKGTILLKNCICKKPCE</sequence>
<dbReference type="PRINTS" id="PR00288">
    <property type="entry name" value="PUROTHIONIN"/>
</dbReference>
<organism evidence="7 8">
    <name type="scientific">Lupinus luteus</name>
    <name type="common">European yellow lupine</name>
    <dbReference type="NCBI Taxonomy" id="3873"/>
    <lineage>
        <taxon>Eukaryota</taxon>
        <taxon>Viridiplantae</taxon>
        <taxon>Streptophyta</taxon>
        <taxon>Embryophyta</taxon>
        <taxon>Tracheophyta</taxon>
        <taxon>Spermatophyta</taxon>
        <taxon>Magnoliopsida</taxon>
        <taxon>eudicotyledons</taxon>
        <taxon>Gunneridae</taxon>
        <taxon>Pentapetalae</taxon>
        <taxon>rosids</taxon>
        <taxon>fabids</taxon>
        <taxon>Fabales</taxon>
        <taxon>Fabaceae</taxon>
        <taxon>Papilionoideae</taxon>
        <taxon>50 kb inversion clade</taxon>
        <taxon>genistoids sensu lato</taxon>
        <taxon>core genistoids</taxon>
        <taxon>Genisteae</taxon>
        <taxon>Lupinus</taxon>
    </lineage>
</organism>
<gene>
    <name evidence="7" type="ORF">LLUT_LOCUS14479</name>
</gene>
<proteinExistence type="predicted"/>
<evidence type="ECO:0000256" key="3">
    <source>
        <dbReference type="ARBA" id="ARBA00022729"/>
    </source>
</evidence>
<dbReference type="GO" id="GO:0031640">
    <property type="term" value="P:killing of cells of another organism"/>
    <property type="evidence" value="ECO:0007669"/>
    <property type="project" value="UniProtKB-KW"/>
</dbReference>
<evidence type="ECO:0000256" key="4">
    <source>
        <dbReference type="ARBA" id="ARBA00023157"/>
    </source>
</evidence>
<evidence type="ECO:0000256" key="1">
    <source>
        <dbReference type="ARBA" id="ARBA00022529"/>
    </source>
</evidence>
<dbReference type="InterPro" id="IPR036574">
    <property type="entry name" value="Scorpion_toxin-like_sf"/>
</dbReference>
<dbReference type="SUPFAM" id="SSF57095">
    <property type="entry name" value="Scorpion toxin-like"/>
    <property type="match status" value="1"/>
</dbReference>
<evidence type="ECO:0000259" key="6">
    <source>
        <dbReference type="SMART" id="SM00505"/>
    </source>
</evidence>
<keyword evidence="8" id="KW-1185">Reference proteome</keyword>
<dbReference type="Gene3D" id="3.30.30.10">
    <property type="entry name" value="Knottin, scorpion toxin-like"/>
    <property type="match status" value="1"/>
</dbReference>
<evidence type="ECO:0000256" key="2">
    <source>
        <dbReference type="ARBA" id="ARBA00022577"/>
    </source>
</evidence>
<keyword evidence="2" id="KW-0295">Fungicide</keyword>
<dbReference type="InterPro" id="IPR008176">
    <property type="entry name" value="Defensin_plant"/>
</dbReference>
<dbReference type="Pfam" id="PF00304">
    <property type="entry name" value="Gamma-thionin"/>
    <property type="match status" value="1"/>
</dbReference>
<feature type="chain" id="PRO_5043628932" description="Knottins-like domain-containing protein" evidence="5">
    <location>
        <begin position="24"/>
        <end position="81"/>
    </location>
</feature>
<evidence type="ECO:0000313" key="8">
    <source>
        <dbReference type="Proteomes" id="UP001497480"/>
    </source>
</evidence>
<dbReference type="EMBL" id="CAXHTB010000010">
    <property type="protein sequence ID" value="CAL0313419.1"/>
    <property type="molecule type" value="Genomic_DNA"/>
</dbReference>
<keyword evidence="3 5" id="KW-0732">Signal</keyword>
<reference evidence="7 8" key="1">
    <citation type="submission" date="2024-03" db="EMBL/GenBank/DDBJ databases">
        <authorList>
            <person name="Martinez-Hernandez J."/>
        </authorList>
    </citation>
    <scope>NUCLEOTIDE SEQUENCE [LARGE SCALE GENOMIC DNA]</scope>
</reference>